<dbReference type="AlphaFoldDB" id="A0A6G1CMR8"/>
<protein>
    <recommendedName>
        <fullName evidence="4">DUF834 domain-containing protein</fullName>
    </recommendedName>
</protein>
<gene>
    <name evidence="2" type="ORF">E2562_003461</name>
</gene>
<dbReference type="Proteomes" id="UP000479710">
    <property type="component" value="Unassembled WGS sequence"/>
</dbReference>
<organism evidence="2 3">
    <name type="scientific">Oryza meyeriana var. granulata</name>
    <dbReference type="NCBI Taxonomy" id="110450"/>
    <lineage>
        <taxon>Eukaryota</taxon>
        <taxon>Viridiplantae</taxon>
        <taxon>Streptophyta</taxon>
        <taxon>Embryophyta</taxon>
        <taxon>Tracheophyta</taxon>
        <taxon>Spermatophyta</taxon>
        <taxon>Magnoliopsida</taxon>
        <taxon>Liliopsida</taxon>
        <taxon>Poales</taxon>
        <taxon>Poaceae</taxon>
        <taxon>BOP clade</taxon>
        <taxon>Oryzoideae</taxon>
        <taxon>Oryzeae</taxon>
        <taxon>Oryzinae</taxon>
        <taxon>Oryza</taxon>
        <taxon>Oryza meyeriana</taxon>
    </lineage>
</organism>
<evidence type="ECO:0000256" key="1">
    <source>
        <dbReference type="SAM" id="MobiDB-lite"/>
    </source>
</evidence>
<feature type="compositionally biased region" description="Basic residues" evidence="1">
    <location>
        <begin position="59"/>
        <end position="68"/>
    </location>
</feature>
<sequence length="106" mass="11564">MAVRQIGAAAALAIRISGRRREEERGGGDAYAGAPKGMRATRQARWSEIDSDAASSARRERRQGRGRSKPSEKSEDGKEREVRGVGPWDTHLASGWEGLASRMATR</sequence>
<feature type="compositionally biased region" description="Basic and acidic residues" evidence="1">
    <location>
        <begin position="69"/>
        <end position="83"/>
    </location>
</feature>
<accession>A0A6G1CMR8</accession>
<evidence type="ECO:0008006" key="4">
    <source>
        <dbReference type="Google" id="ProtNLM"/>
    </source>
</evidence>
<evidence type="ECO:0000313" key="3">
    <source>
        <dbReference type="Proteomes" id="UP000479710"/>
    </source>
</evidence>
<evidence type="ECO:0000313" key="2">
    <source>
        <dbReference type="EMBL" id="KAF0901452.1"/>
    </source>
</evidence>
<proteinExistence type="predicted"/>
<reference evidence="2 3" key="1">
    <citation type="submission" date="2019-11" db="EMBL/GenBank/DDBJ databases">
        <title>Whole genome sequence of Oryza granulata.</title>
        <authorList>
            <person name="Li W."/>
        </authorList>
    </citation>
    <scope>NUCLEOTIDE SEQUENCE [LARGE SCALE GENOMIC DNA]</scope>
    <source>
        <strain evidence="3">cv. Menghai</strain>
        <tissue evidence="2">Leaf</tissue>
    </source>
</reference>
<comment type="caution">
    <text evidence="2">The sequence shown here is derived from an EMBL/GenBank/DDBJ whole genome shotgun (WGS) entry which is preliminary data.</text>
</comment>
<keyword evidence="3" id="KW-1185">Reference proteome</keyword>
<feature type="region of interest" description="Disordered" evidence="1">
    <location>
        <begin position="17"/>
        <end position="106"/>
    </location>
</feature>
<name>A0A6G1CMR8_9ORYZ</name>
<dbReference type="EMBL" id="SPHZ02000008">
    <property type="protein sequence ID" value="KAF0901452.1"/>
    <property type="molecule type" value="Genomic_DNA"/>
</dbReference>